<keyword evidence="2" id="KW-1185">Reference proteome</keyword>
<proteinExistence type="predicted"/>
<evidence type="ECO:0000313" key="2">
    <source>
        <dbReference type="Proteomes" id="UP001153331"/>
    </source>
</evidence>
<accession>A0ACC2I3F2</accession>
<protein>
    <submittedName>
        <fullName evidence="1">Uncharacterized protein</fullName>
    </submittedName>
</protein>
<dbReference type="EMBL" id="JAPHNI010000559">
    <property type="protein sequence ID" value="KAJ8109881.1"/>
    <property type="molecule type" value="Genomic_DNA"/>
</dbReference>
<comment type="caution">
    <text evidence="1">The sequence shown here is derived from an EMBL/GenBank/DDBJ whole genome shotgun (WGS) entry which is preliminary data.</text>
</comment>
<gene>
    <name evidence="1" type="ORF">OPT61_g7135</name>
</gene>
<evidence type="ECO:0000313" key="1">
    <source>
        <dbReference type="EMBL" id="KAJ8109881.1"/>
    </source>
</evidence>
<sequence length="298" mass="32048">MVASARLLPADLAISDRSRKFYDGTYTWDSDGFTDEHGVYREFDFLDPLARAPTPMPPMFSDDEGDDDQADLTSGPAESTLPATAAIQPDVSTEPHGRETRTVSPRSPTSIRRFAIEFLANTTQNKTAASKHKHTVHTPEQAVPEKGLGGSHEQSGESPHAKDKESHVKLPETPPKTPVKAVLGAQTISPASTSSSLSSVPSNLSEEDRDGVRIVSAQSTPSLPNTPPTVPRSTAKTTTRGVAQKVTKASKKSVASKSSPPKKAEKSVEDFTLRDLHSGAFMRNGRRRSVRQARLGGN</sequence>
<dbReference type="Proteomes" id="UP001153331">
    <property type="component" value="Unassembled WGS sequence"/>
</dbReference>
<organism evidence="1 2">
    <name type="scientific">Boeremia exigua</name>
    <dbReference type="NCBI Taxonomy" id="749465"/>
    <lineage>
        <taxon>Eukaryota</taxon>
        <taxon>Fungi</taxon>
        <taxon>Dikarya</taxon>
        <taxon>Ascomycota</taxon>
        <taxon>Pezizomycotina</taxon>
        <taxon>Dothideomycetes</taxon>
        <taxon>Pleosporomycetidae</taxon>
        <taxon>Pleosporales</taxon>
        <taxon>Pleosporineae</taxon>
        <taxon>Didymellaceae</taxon>
        <taxon>Boeremia</taxon>
    </lineage>
</organism>
<reference evidence="1" key="1">
    <citation type="submission" date="2022-11" db="EMBL/GenBank/DDBJ databases">
        <title>Genome Sequence of Boeremia exigua.</title>
        <authorList>
            <person name="Buettner E."/>
        </authorList>
    </citation>
    <scope>NUCLEOTIDE SEQUENCE</scope>
    <source>
        <strain evidence="1">CU02</strain>
    </source>
</reference>
<name>A0ACC2I3F2_9PLEO</name>